<keyword evidence="5" id="KW-1185">Reference proteome</keyword>
<dbReference type="SUPFAM" id="SSF55729">
    <property type="entry name" value="Acyl-CoA N-acyltransferases (Nat)"/>
    <property type="match status" value="1"/>
</dbReference>
<evidence type="ECO:0000256" key="1">
    <source>
        <dbReference type="ARBA" id="ARBA00022679"/>
    </source>
</evidence>
<evidence type="ECO:0000259" key="3">
    <source>
        <dbReference type="PROSITE" id="PS51186"/>
    </source>
</evidence>
<dbReference type="EMBL" id="JBEHHI010000001">
    <property type="protein sequence ID" value="MEX5727269.1"/>
    <property type="molecule type" value="Genomic_DNA"/>
</dbReference>
<dbReference type="Proteomes" id="UP001560019">
    <property type="component" value="Unassembled WGS sequence"/>
</dbReference>
<protein>
    <submittedName>
        <fullName evidence="4">L-amino acid N-acyltransferase YncA</fullName>
    </submittedName>
</protein>
<dbReference type="PANTHER" id="PTHR43072:SF23">
    <property type="entry name" value="UPF0039 PROTEIN C11D3.02C"/>
    <property type="match status" value="1"/>
</dbReference>
<name>A0ABV3XPY4_9RHOB</name>
<evidence type="ECO:0000256" key="2">
    <source>
        <dbReference type="ARBA" id="ARBA00023315"/>
    </source>
</evidence>
<sequence>MRVRAAGPGDAAAVAAIWNQVIRDTLITFNSVEKHVAEVAGLIAARQAAGQGFFVGEREGAVAGFATYGQFRAGAGYVHAMEHTVLLAPAARGRGLGRALMAALEAHAAAAGAHVMVAGISAANPGAVAFHAALGYAEAGRMAEVGRKAGRWLDLVLMQKVLQTPPDTARVQV</sequence>
<accession>A0ABV3XPY4</accession>
<feature type="domain" description="N-acetyltransferase" evidence="3">
    <location>
        <begin position="1"/>
        <end position="163"/>
    </location>
</feature>
<proteinExistence type="predicted"/>
<dbReference type="PANTHER" id="PTHR43072">
    <property type="entry name" value="N-ACETYLTRANSFERASE"/>
    <property type="match status" value="1"/>
</dbReference>
<organism evidence="4 5">
    <name type="scientific">Rhodovulum iodosum</name>
    <dbReference type="NCBI Taxonomy" id="68291"/>
    <lineage>
        <taxon>Bacteria</taxon>
        <taxon>Pseudomonadati</taxon>
        <taxon>Pseudomonadota</taxon>
        <taxon>Alphaproteobacteria</taxon>
        <taxon>Rhodobacterales</taxon>
        <taxon>Paracoccaceae</taxon>
        <taxon>Rhodovulum</taxon>
    </lineage>
</organism>
<comment type="caution">
    <text evidence="4">The sequence shown here is derived from an EMBL/GenBank/DDBJ whole genome shotgun (WGS) entry which is preliminary data.</text>
</comment>
<dbReference type="Gene3D" id="3.40.630.30">
    <property type="match status" value="1"/>
</dbReference>
<keyword evidence="2" id="KW-0012">Acyltransferase</keyword>
<reference evidence="4 5" key="1">
    <citation type="submission" date="2024-06" db="EMBL/GenBank/DDBJ databases">
        <title>Genome of Rhodovulum iodosum, a marine photoferrotroph.</title>
        <authorList>
            <person name="Bianchini G."/>
            <person name="Nikeleit V."/>
            <person name="Kappler A."/>
            <person name="Bryce C."/>
            <person name="Sanchez-Baracaldo P."/>
        </authorList>
    </citation>
    <scope>NUCLEOTIDE SEQUENCE [LARGE SCALE GENOMIC DNA]</scope>
    <source>
        <strain evidence="4 5">UT/N1</strain>
    </source>
</reference>
<evidence type="ECO:0000313" key="4">
    <source>
        <dbReference type="EMBL" id="MEX5727269.1"/>
    </source>
</evidence>
<dbReference type="RefSeq" id="WP_125407875.1">
    <property type="nucleotide sequence ID" value="NZ_JBEHHI010000001.1"/>
</dbReference>
<dbReference type="Pfam" id="PF00583">
    <property type="entry name" value="Acetyltransf_1"/>
    <property type="match status" value="1"/>
</dbReference>
<dbReference type="PROSITE" id="PS51186">
    <property type="entry name" value="GNAT"/>
    <property type="match status" value="1"/>
</dbReference>
<keyword evidence="1" id="KW-0808">Transferase</keyword>
<evidence type="ECO:0000313" key="5">
    <source>
        <dbReference type="Proteomes" id="UP001560019"/>
    </source>
</evidence>
<dbReference type="InterPro" id="IPR016181">
    <property type="entry name" value="Acyl_CoA_acyltransferase"/>
</dbReference>
<dbReference type="InterPro" id="IPR000182">
    <property type="entry name" value="GNAT_dom"/>
</dbReference>
<gene>
    <name evidence="4" type="ORF">Ga0609869_000622</name>
</gene>